<protein>
    <recommendedName>
        <fullName evidence="3">DUF559 domain-containing protein</fullName>
    </recommendedName>
</protein>
<dbReference type="RefSeq" id="WP_269442408.1">
    <property type="nucleotide sequence ID" value="NZ_CP097463.1"/>
</dbReference>
<evidence type="ECO:0000313" key="2">
    <source>
        <dbReference type="Proteomes" id="UP001164693"/>
    </source>
</evidence>
<sequence>MIGVAPDAVDELAHRCRAALARLPDGTVLAGLTAARLHGVWLPSARAEEPIEVILRGVGIVPRAVSGSMRPDVRGRRRQLRRAEVVVQDGLPLTCAPRTWVDLAERLPMPDLVAAGDSLLRRHANAREVELLIADARGRRGIVRARSAVTLLDPRSGSRPESHLRLGLLAAGLPAPAVNTAIYDEHGQWLAEPDLHYKQARLCLEYNGAMHADVGRMRRDITRALDVARAEWLTLTFGPVQVFQRMSESVQIVRTYLDIRDAGWRRRLRSSA</sequence>
<evidence type="ECO:0008006" key="3">
    <source>
        <dbReference type="Google" id="ProtNLM"/>
    </source>
</evidence>
<evidence type="ECO:0000313" key="1">
    <source>
        <dbReference type="EMBL" id="WAX55884.1"/>
    </source>
</evidence>
<dbReference type="EMBL" id="CP097463">
    <property type="protein sequence ID" value="WAX55884.1"/>
    <property type="molecule type" value="Genomic_DNA"/>
</dbReference>
<organism evidence="1 2">
    <name type="scientific">Jatrophihabitans cynanchi</name>
    <dbReference type="NCBI Taxonomy" id="2944128"/>
    <lineage>
        <taxon>Bacteria</taxon>
        <taxon>Bacillati</taxon>
        <taxon>Actinomycetota</taxon>
        <taxon>Actinomycetes</taxon>
        <taxon>Jatrophihabitantales</taxon>
        <taxon>Jatrophihabitantaceae</taxon>
        <taxon>Jatrophihabitans</taxon>
    </lineage>
</organism>
<gene>
    <name evidence="1" type="ORF">M6B22_15240</name>
</gene>
<keyword evidence="2" id="KW-1185">Reference proteome</keyword>
<accession>A0ABY7JTK1</accession>
<name>A0ABY7JTK1_9ACTN</name>
<reference evidence="1" key="1">
    <citation type="submission" date="2022-05" db="EMBL/GenBank/DDBJ databases">
        <title>Jatrophihabitans sp. SB3-54 whole genome sequence.</title>
        <authorList>
            <person name="Suh M.K."/>
            <person name="Eom M.K."/>
            <person name="Kim J.S."/>
            <person name="Kim H.S."/>
            <person name="Do H.E."/>
            <person name="Shin Y.K."/>
            <person name="Lee J.-S."/>
        </authorList>
    </citation>
    <scope>NUCLEOTIDE SEQUENCE</scope>
    <source>
        <strain evidence="1">SB3-54</strain>
    </source>
</reference>
<proteinExistence type="predicted"/>
<dbReference type="Proteomes" id="UP001164693">
    <property type="component" value="Chromosome"/>
</dbReference>